<evidence type="ECO:0000313" key="5">
    <source>
        <dbReference type="Proteomes" id="UP000838756"/>
    </source>
</evidence>
<gene>
    <name evidence="4" type="primary">jg10575</name>
    <name evidence="4" type="ORF">PAEG_LOCUS11229</name>
</gene>
<feature type="compositionally biased region" description="Basic residues" evidence="1">
    <location>
        <begin position="456"/>
        <end position="468"/>
    </location>
</feature>
<sequence length="584" mass="67633">MVNIGASTKVGQLPMTGVPDDIMMEAERMLMQFGFTRGRSTIDAGVELIQNIFEAWEESRDALGVFCDLSKAFDCVQHETLVRKLHHYGIQGVALDLMSNYLRDRIQKVDVNGKRSNGSVMKIGVPQGSILGPFLFLIYINDLPYLAKDKHGIVLFADDTSLTFKINRRELAFDDVNNSLAKVVQWFEANNLVLNGKKTKCIKFTLPNVKHVKTTVLLNNEELKLEDTTVFLGITLDSKLQWGPHVNNLSNRLSSAAYAVKKIRHMTDVETARLDRDSSLSVPARWEDRNLRKYLNKHNVVRSSRWIGGIYDYKARDWKWGGELRQMHYQSFSKMKRLSPAELQFHCIAMAPELLYRWTPKSCYEPRQFICQTKLKKVPQSKLKGLRRRYQRMGKINEITVLSSREEDHPRTNDVTSNPILNPKSYDLHPNSRRGQKNPIRNNPKVYDLRPNELRKRSRPNAQRKLKRPFPGYRWNRRDPEGSYQLNVNILRSGRTGLTPQQINAHLSRLQHMRDRQIARRKRIRDKDEWLVNDAPPAIVRTHARTYTVDNNISALHPKTIVEEFDMMPPPAPVVLPRPTRGIW</sequence>
<evidence type="ECO:0000256" key="1">
    <source>
        <dbReference type="SAM" id="MobiDB-lite"/>
    </source>
</evidence>
<protein>
    <submittedName>
        <fullName evidence="4">Jg10575 protein</fullName>
    </submittedName>
</protein>
<comment type="caution">
    <text evidence="4">The sequence shown here is derived from an EMBL/GenBank/DDBJ whole genome shotgun (WGS) entry which is preliminary data.</text>
</comment>
<dbReference type="CDD" id="cd00037">
    <property type="entry name" value="CLECT"/>
    <property type="match status" value="1"/>
</dbReference>
<feature type="domain" description="C-type lectin" evidence="2">
    <location>
        <begin position="280"/>
        <end position="372"/>
    </location>
</feature>
<feature type="region of interest" description="Disordered" evidence="1">
    <location>
        <begin position="404"/>
        <end position="476"/>
    </location>
</feature>
<dbReference type="InterPro" id="IPR001304">
    <property type="entry name" value="C-type_lectin-like"/>
</dbReference>
<dbReference type="PANTHER" id="PTHR33332">
    <property type="entry name" value="REVERSE TRANSCRIPTASE DOMAIN-CONTAINING PROTEIN"/>
    <property type="match status" value="1"/>
</dbReference>
<dbReference type="SUPFAM" id="SSF56436">
    <property type="entry name" value="C-type lectin-like"/>
    <property type="match status" value="1"/>
</dbReference>
<accession>A0A8S4R8W1</accession>
<proteinExistence type="predicted"/>
<evidence type="ECO:0000259" key="3">
    <source>
        <dbReference type="PROSITE" id="PS50878"/>
    </source>
</evidence>
<name>A0A8S4R8W1_9NEOP</name>
<dbReference type="Gene3D" id="3.10.100.10">
    <property type="entry name" value="Mannose-Binding Protein A, subunit A"/>
    <property type="match status" value="1"/>
</dbReference>
<evidence type="ECO:0000259" key="2">
    <source>
        <dbReference type="PROSITE" id="PS50041"/>
    </source>
</evidence>
<dbReference type="Pfam" id="PF00078">
    <property type="entry name" value="RVT_1"/>
    <property type="match status" value="1"/>
</dbReference>
<dbReference type="InterPro" id="IPR016187">
    <property type="entry name" value="CTDL_fold"/>
</dbReference>
<organism evidence="4 5">
    <name type="scientific">Pararge aegeria aegeria</name>
    <dbReference type="NCBI Taxonomy" id="348720"/>
    <lineage>
        <taxon>Eukaryota</taxon>
        <taxon>Metazoa</taxon>
        <taxon>Ecdysozoa</taxon>
        <taxon>Arthropoda</taxon>
        <taxon>Hexapoda</taxon>
        <taxon>Insecta</taxon>
        <taxon>Pterygota</taxon>
        <taxon>Neoptera</taxon>
        <taxon>Endopterygota</taxon>
        <taxon>Lepidoptera</taxon>
        <taxon>Glossata</taxon>
        <taxon>Ditrysia</taxon>
        <taxon>Papilionoidea</taxon>
        <taxon>Nymphalidae</taxon>
        <taxon>Satyrinae</taxon>
        <taxon>Satyrini</taxon>
        <taxon>Parargina</taxon>
        <taxon>Pararge</taxon>
    </lineage>
</organism>
<dbReference type="InterPro" id="IPR000477">
    <property type="entry name" value="RT_dom"/>
</dbReference>
<dbReference type="OrthoDB" id="6133475at2759"/>
<dbReference type="CDD" id="cd01650">
    <property type="entry name" value="RT_nLTR_like"/>
    <property type="match status" value="1"/>
</dbReference>
<dbReference type="InterPro" id="IPR016186">
    <property type="entry name" value="C-type_lectin-like/link_sf"/>
</dbReference>
<reference evidence="4" key="1">
    <citation type="submission" date="2022-03" db="EMBL/GenBank/DDBJ databases">
        <authorList>
            <person name="Lindestad O."/>
        </authorList>
    </citation>
    <scope>NUCLEOTIDE SEQUENCE</scope>
</reference>
<evidence type="ECO:0000313" key="4">
    <source>
        <dbReference type="EMBL" id="CAH2233099.1"/>
    </source>
</evidence>
<dbReference type="AlphaFoldDB" id="A0A8S4R8W1"/>
<dbReference type="Proteomes" id="UP000838756">
    <property type="component" value="Unassembled WGS sequence"/>
</dbReference>
<dbReference type="EMBL" id="CAKXAJ010024940">
    <property type="protein sequence ID" value="CAH2233099.1"/>
    <property type="molecule type" value="Genomic_DNA"/>
</dbReference>
<feature type="domain" description="Reverse transcriptase" evidence="3">
    <location>
        <begin position="1"/>
        <end position="236"/>
    </location>
</feature>
<dbReference type="PROSITE" id="PS50878">
    <property type="entry name" value="RT_POL"/>
    <property type="match status" value="1"/>
</dbReference>
<keyword evidence="5" id="KW-1185">Reference proteome</keyword>
<dbReference type="PROSITE" id="PS50041">
    <property type="entry name" value="C_TYPE_LECTIN_2"/>
    <property type="match status" value="1"/>
</dbReference>